<proteinExistence type="predicted"/>
<name>A0ABN7PNT8_TIMPD</name>
<evidence type="ECO:0000313" key="1">
    <source>
        <dbReference type="EMBL" id="CAG2068780.1"/>
    </source>
</evidence>
<organism evidence="1 2">
    <name type="scientific">Timema podura</name>
    <name type="common">Walking stick</name>
    <dbReference type="NCBI Taxonomy" id="61482"/>
    <lineage>
        <taxon>Eukaryota</taxon>
        <taxon>Metazoa</taxon>
        <taxon>Ecdysozoa</taxon>
        <taxon>Arthropoda</taxon>
        <taxon>Hexapoda</taxon>
        <taxon>Insecta</taxon>
        <taxon>Pterygota</taxon>
        <taxon>Neoptera</taxon>
        <taxon>Polyneoptera</taxon>
        <taxon>Phasmatodea</taxon>
        <taxon>Timematodea</taxon>
        <taxon>Timematoidea</taxon>
        <taxon>Timematidae</taxon>
        <taxon>Timema</taxon>
    </lineage>
</organism>
<sequence>MYQTAGIQHHLCQPPKQTYTLNQREPMIQKYPISQRHFPPPKSAKKVNNVMAMTIYFHISLLKCKK</sequence>
<reference evidence="1" key="1">
    <citation type="submission" date="2021-03" db="EMBL/GenBank/DDBJ databases">
        <authorList>
            <person name="Tran Van P."/>
        </authorList>
    </citation>
    <scope>NUCLEOTIDE SEQUENCE</scope>
</reference>
<dbReference type="Proteomes" id="UP001153148">
    <property type="component" value="Unassembled WGS sequence"/>
</dbReference>
<keyword evidence="2" id="KW-1185">Reference proteome</keyword>
<evidence type="ECO:0000313" key="2">
    <source>
        <dbReference type="Proteomes" id="UP001153148"/>
    </source>
</evidence>
<comment type="caution">
    <text evidence="1">The sequence shown here is derived from an EMBL/GenBank/DDBJ whole genome shotgun (WGS) entry which is preliminary data.</text>
</comment>
<protein>
    <submittedName>
        <fullName evidence="1">Uncharacterized protein</fullName>
    </submittedName>
</protein>
<accession>A0ABN7PNT8</accession>
<dbReference type="EMBL" id="CAJPIN010102181">
    <property type="protein sequence ID" value="CAG2068780.1"/>
    <property type="molecule type" value="Genomic_DNA"/>
</dbReference>
<gene>
    <name evidence="1" type="ORF">TPAB3V08_LOCUS15723</name>
</gene>